<dbReference type="InterPro" id="IPR002110">
    <property type="entry name" value="Ankyrin_rpt"/>
</dbReference>
<protein>
    <submittedName>
        <fullName evidence="3">Uncharacterized protein</fullName>
    </submittedName>
</protein>
<evidence type="ECO:0000256" key="2">
    <source>
        <dbReference type="SAM" id="MobiDB-lite"/>
    </source>
</evidence>
<dbReference type="PROSITE" id="PS50088">
    <property type="entry name" value="ANK_REPEAT"/>
    <property type="match status" value="1"/>
</dbReference>
<dbReference type="Proteomes" id="UP000816034">
    <property type="component" value="Unassembled WGS sequence"/>
</dbReference>
<evidence type="ECO:0000256" key="1">
    <source>
        <dbReference type="PROSITE-ProRule" id="PRU00023"/>
    </source>
</evidence>
<dbReference type="InterPro" id="IPR036770">
    <property type="entry name" value="Ankyrin_rpt-contain_sf"/>
</dbReference>
<evidence type="ECO:0000313" key="4">
    <source>
        <dbReference type="Proteomes" id="UP000816034"/>
    </source>
</evidence>
<dbReference type="EMBL" id="PYSW02000008">
    <property type="protein sequence ID" value="KAG2389202.1"/>
    <property type="molecule type" value="Genomic_DNA"/>
</dbReference>
<feature type="compositionally biased region" description="Polar residues" evidence="2">
    <location>
        <begin position="32"/>
        <end position="41"/>
    </location>
</feature>
<feature type="region of interest" description="Disordered" evidence="2">
    <location>
        <begin position="1"/>
        <end position="53"/>
    </location>
</feature>
<dbReference type="Gene3D" id="1.25.40.20">
    <property type="entry name" value="Ankyrin repeat-containing domain"/>
    <property type="match status" value="1"/>
</dbReference>
<gene>
    <name evidence="3" type="ORF">C9374_014602</name>
</gene>
<comment type="caution">
    <text evidence="3">The sequence shown here is derived from an EMBL/GenBank/DDBJ whole genome shotgun (WGS) entry which is preliminary data.</text>
</comment>
<reference evidence="3 4" key="1">
    <citation type="journal article" date="2018" name="BMC Genomics">
        <title>The genome of Naegleria lovaniensis, the basis for a comparative approach to unravel pathogenicity factors of the human pathogenic amoeba N. fowleri.</title>
        <authorList>
            <person name="Liechti N."/>
            <person name="Schurch N."/>
            <person name="Bruggmann R."/>
            <person name="Wittwer M."/>
        </authorList>
    </citation>
    <scope>NUCLEOTIDE SEQUENCE [LARGE SCALE GENOMIC DNA]</scope>
    <source>
        <strain evidence="3 4">ATCC 30569</strain>
    </source>
</reference>
<proteinExistence type="predicted"/>
<dbReference type="GeneID" id="68107055"/>
<feature type="repeat" description="ANK" evidence="1">
    <location>
        <begin position="309"/>
        <end position="341"/>
    </location>
</feature>
<feature type="compositionally biased region" description="Polar residues" evidence="2">
    <location>
        <begin position="121"/>
        <end position="132"/>
    </location>
</feature>
<keyword evidence="1" id="KW-0040">ANK repeat</keyword>
<evidence type="ECO:0000313" key="3">
    <source>
        <dbReference type="EMBL" id="KAG2389202.1"/>
    </source>
</evidence>
<dbReference type="RefSeq" id="XP_044553194.1">
    <property type="nucleotide sequence ID" value="XM_044690608.1"/>
</dbReference>
<organism evidence="3 4">
    <name type="scientific">Naegleria lovaniensis</name>
    <name type="common">Amoeba</name>
    <dbReference type="NCBI Taxonomy" id="51637"/>
    <lineage>
        <taxon>Eukaryota</taxon>
        <taxon>Discoba</taxon>
        <taxon>Heterolobosea</taxon>
        <taxon>Tetramitia</taxon>
        <taxon>Eutetramitia</taxon>
        <taxon>Vahlkampfiidae</taxon>
        <taxon>Naegleria</taxon>
    </lineage>
</organism>
<feature type="region of interest" description="Disordered" evidence="2">
    <location>
        <begin position="104"/>
        <end position="132"/>
    </location>
</feature>
<name>A0AA88KUH7_NAELO</name>
<keyword evidence="4" id="KW-1185">Reference proteome</keyword>
<accession>A0AA88KUH7</accession>
<dbReference type="SUPFAM" id="SSF48403">
    <property type="entry name" value="Ankyrin repeat"/>
    <property type="match status" value="1"/>
</dbReference>
<sequence>MGSACATQRSTQHVEEPQSFGSDLKKSKAHRQSPSQQQPYETESVDMKEPAGASCTSVAVTPLVENGDEANGIKVTMQPGQSFAAIGMQQNSSTVVCGDSITHSSKQIKNPSPPMTRKNSENVTSQTNPAKTKSLNSKYIIHDEQIKREWGQFLNGNTSRKINNDQEVFSEISFEPLESTVEPIAVPDDVNYSQIVKIFIKGYLNPIASILQVEKEVDGSTDTTYVFQNLQILKEVEKDKRLFAVLSDTLPSSVSKQFSNLKNIVTSLSVNTTAEFEALIEKTETCLEQIENGEELVNFEGSTYMWTNLGVPLLHFAVSQNNFSAVDILLMGGAQVGQRDIHGRTALYYVKSVDMFKKLSEFISNEDLQKASFSGELVSHVLCEMYSHNKDLAKSLLHELTSFTTDSSTKEILFWKLDCHDNTAISILQRGIYTKAKRMSKHDQFKFLNEELRWQIERGVTNFKTLNSNISSETKISLLSNALLEENIELAYYLLENIHIDLDISSLVSCIKSVHVAKMVFQFYPEAFYRKQNTERQELSDLSRIILNMRSGNIPLISFLIEKLEYNLISMEIKLLIELTVQGACVELFELIKKAIQFSSCSELIGPSFGYTMSPFEYTLSLNRAFCHVTEIEQMIWTKVKHDQNETNTILLKNSCGHLLSQCLNARKFDTFKDILSHLLMNGLCAENMRFSLVTESKSIRLNLRQIDLIYNSLASLIRTSDDLTQDLTDEFLQLASKLSSIDDTDPPILSILLCLFMKKADMGVTLNILSHNYSYLVTTFDGQVPLITAENKEQVLNWISNIRDESCLRNYLVKPYSTNDKVSWNSQFCLDLPKLRSFVIQGLLADDYSFVEKVSYEAQSLLDQMYEMISLLASESSDLVKEQFKTIALKQLQTIEHFDPPIDIVSQLMVQMTKDCLGAAPNYSVLDNVRSEQEMYDCLVAYLKYSKLLPSLPISKLSHHLHQVEITSRIVKFLFTHDYFKEITEALIHAMPFEEKLKCTSFFFSINSFNGDKMGHVERILAIICAVGRNSDDEVLQLLVMAIKKSNAKFVKQLISQLEEAAQTFENVKDFIREPLFASLRSGCDCILPSLISSVCPLSELVGMKNDAGESLMHAVCFGGCIKTLTLIQESVHESKFASLLFDSSFQTKVEQNTEDEEDGDQIFYTAQYFAYCSGKQHSRTTMFELIREMWKKSLIPAPEYIGDWTRNIGNIPSFLMHFQNSPNKPLINTNEQQNYLYLMDTALWMQYLIDNESKFKDNDSFLRFYVYHFILRQSGGEINQDTLLYHAPRSVAPRHLWSPFFETLFRIANVENGDLTKFFIMYIRYGKRALHEDEILHALDILYSRLSSAKNHECTSSAILQILSDGFEEKDDLLMDTMFKRRSKMMKLFVKIISETNNLKDKLWTLMGSHIEESVRLVHPKIENNAAQQLISLFDLNVQPGSDVVELCQATSGDRLNHSDEMIAIRSSMGVVGRDWSLSNALKQASAYLNVDIIEYQPALSTFCEEKAYILTGTVTLHGIEQILQNIREQDIEIQKVSISVLSNMSDHSLASTIQDKTLQVQICLEKDTLLCSEWDCKAPQQH</sequence>
<feature type="compositionally biased region" description="Polar residues" evidence="2">
    <location>
        <begin position="1"/>
        <end position="11"/>
    </location>
</feature>